<reference evidence="1" key="2">
    <citation type="submission" date="2023-03" db="EMBL/GenBank/DDBJ databases">
        <authorList>
            <person name="Inwood S.N."/>
            <person name="Skelly J.G."/>
            <person name="Guhlin J."/>
            <person name="Harrop T.W.R."/>
            <person name="Goldson S.G."/>
            <person name="Dearden P.K."/>
        </authorList>
    </citation>
    <scope>NUCLEOTIDE SEQUENCE</scope>
    <source>
        <strain evidence="1">Irish</strain>
        <tissue evidence="1">Whole body</tissue>
    </source>
</reference>
<gene>
    <name evidence="1" type="ORF">PV328_001275</name>
</gene>
<dbReference type="Proteomes" id="UP001168990">
    <property type="component" value="Unassembled WGS sequence"/>
</dbReference>
<proteinExistence type="predicted"/>
<dbReference type="AlphaFoldDB" id="A0AA39FWV1"/>
<comment type="caution">
    <text evidence="1">The sequence shown here is derived from an EMBL/GenBank/DDBJ whole genome shotgun (WGS) entry which is preliminary data.</text>
</comment>
<dbReference type="EMBL" id="JAQQBS010000001">
    <property type="protein sequence ID" value="KAK0177198.1"/>
    <property type="molecule type" value="Genomic_DNA"/>
</dbReference>
<evidence type="ECO:0000313" key="2">
    <source>
        <dbReference type="Proteomes" id="UP001168990"/>
    </source>
</evidence>
<sequence length="127" mass="14611">MKEKREVIGLEMSGFDFRIDGLIVGLLISSVWLKESNKLKQLTIYVITSDMNNMLNDHENSENDSDSGVVGEHLETIMNFDKELFQDGHTRDVPNLKTLHKLNSDEACSKRLSQYHREVYPTYMGCI</sequence>
<protein>
    <submittedName>
        <fullName evidence="1">Uncharacterized protein</fullName>
    </submittedName>
</protein>
<reference evidence="1" key="1">
    <citation type="journal article" date="2023" name="bioRxiv">
        <title>Scaffold-level genome assemblies of two parasitoid biocontrol wasps reveal the parthenogenesis mechanism and an associated novel virus.</title>
        <authorList>
            <person name="Inwood S."/>
            <person name="Skelly J."/>
            <person name="Guhlin J."/>
            <person name="Harrop T."/>
            <person name="Goldson S."/>
            <person name="Dearden P."/>
        </authorList>
    </citation>
    <scope>NUCLEOTIDE SEQUENCE</scope>
    <source>
        <strain evidence="1">Irish</strain>
        <tissue evidence="1">Whole body</tissue>
    </source>
</reference>
<keyword evidence="2" id="KW-1185">Reference proteome</keyword>
<name>A0AA39FWV1_9HYME</name>
<evidence type="ECO:0000313" key="1">
    <source>
        <dbReference type="EMBL" id="KAK0177198.1"/>
    </source>
</evidence>
<accession>A0AA39FWV1</accession>
<organism evidence="1 2">
    <name type="scientific">Microctonus aethiopoides</name>
    <dbReference type="NCBI Taxonomy" id="144406"/>
    <lineage>
        <taxon>Eukaryota</taxon>
        <taxon>Metazoa</taxon>
        <taxon>Ecdysozoa</taxon>
        <taxon>Arthropoda</taxon>
        <taxon>Hexapoda</taxon>
        <taxon>Insecta</taxon>
        <taxon>Pterygota</taxon>
        <taxon>Neoptera</taxon>
        <taxon>Endopterygota</taxon>
        <taxon>Hymenoptera</taxon>
        <taxon>Apocrita</taxon>
        <taxon>Ichneumonoidea</taxon>
        <taxon>Braconidae</taxon>
        <taxon>Euphorinae</taxon>
        <taxon>Microctonus</taxon>
    </lineage>
</organism>